<evidence type="ECO:0000313" key="13">
    <source>
        <dbReference type="Proteomes" id="UP000242913"/>
    </source>
</evidence>
<comment type="similarity">
    <text evidence="2 10">Belongs to the ATG9 family.</text>
</comment>
<evidence type="ECO:0000256" key="1">
    <source>
        <dbReference type="ARBA" id="ARBA00004511"/>
    </source>
</evidence>
<dbReference type="OrthoDB" id="2020634at2759"/>
<feature type="transmembrane region" description="Helical" evidence="10">
    <location>
        <begin position="328"/>
        <end position="353"/>
    </location>
</feature>
<dbReference type="GO" id="GO:0000422">
    <property type="term" value="P:autophagy of mitochondrion"/>
    <property type="evidence" value="ECO:0007669"/>
    <property type="project" value="TreeGrafter"/>
</dbReference>
<evidence type="ECO:0000256" key="11">
    <source>
        <dbReference type="SAM" id="MobiDB-lite"/>
    </source>
</evidence>
<dbReference type="PANTHER" id="PTHR13038:SF10">
    <property type="entry name" value="AUTOPHAGY-RELATED PROTEIN 9"/>
    <property type="match status" value="1"/>
</dbReference>
<reference evidence="12 13" key="1">
    <citation type="submission" date="2015-12" db="EMBL/GenBank/DDBJ databases">
        <title>Draft genome of the nematode, Onchocerca flexuosa.</title>
        <authorList>
            <person name="Mitreva M."/>
        </authorList>
    </citation>
    <scope>NUCLEOTIDE SEQUENCE [LARGE SCALE GENOMIC DNA]</scope>
    <source>
        <strain evidence="12">Red Deer</strain>
    </source>
</reference>
<evidence type="ECO:0000256" key="4">
    <source>
        <dbReference type="ARBA" id="ARBA00022448"/>
    </source>
</evidence>
<comment type="subcellular location">
    <subcellularLocation>
        <location evidence="1 10">Preautophagosomal structure membrane</location>
        <topology evidence="1 10">Multi-pass membrane protein</topology>
    </subcellularLocation>
</comment>
<evidence type="ECO:0000256" key="10">
    <source>
        <dbReference type="RuleBase" id="RU364027"/>
    </source>
</evidence>
<keyword evidence="7 10" id="KW-0072">Autophagy</keyword>
<feature type="region of interest" description="Disordered" evidence="11">
    <location>
        <begin position="778"/>
        <end position="808"/>
    </location>
</feature>
<organism evidence="12 13">
    <name type="scientific">Onchocerca flexuosa</name>
    <dbReference type="NCBI Taxonomy" id="387005"/>
    <lineage>
        <taxon>Eukaryota</taxon>
        <taxon>Metazoa</taxon>
        <taxon>Ecdysozoa</taxon>
        <taxon>Nematoda</taxon>
        <taxon>Chromadorea</taxon>
        <taxon>Rhabditida</taxon>
        <taxon>Spirurina</taxon>
        <taxon>Spiruromorpha</taxon>
        <taxon>Filarioidea</taxon>
        <taxon>Onchocercidae</taxon>
        <taxon>Onchocerca</taxon>
    </lineage>
</organism>
<dbReference type="GO" id="GO:0061709">
    <property type="term" value="P:reticulophagy"/>
    <property type="evidence" value="ECO:0007669"/>
    <property type="project" value="TreeGrafter"/>
</dbReference>
<feature type="transmembrane region" description="Helical" evidence="10">
    <location>
        <begin position="413"/>
        <end position="430"/>
    </location>
</feature>
<feature type="transmembrane region" description="Helical" evidence="10">
    <location>
        <begin position="100"/>
        <end position="124"/>
    </location>
</feature>
<evidence type="ECO:0000256" key="3">
    <source>
        <dbReference type="ARBA" id="ARBA00018074"/>
    </source>
</evidence>
<dbReference type="GO" id="GO:0034045">
    <property type="term" value="C:phagophore assembly site membrane"/>
    <property type="evidence" value="ECO:0007669"/>
    <property type="project" value="UniProtKB-SubCell"/>
</dbReference>
<dbReference type="InterPro" id="IPR007241">
    <property type="entry name" value="Autophagy-rel_prot_9"/>
</dbReference>
<evidence type="ECO:0000256" key="6">
    <source>
        <dbReference type="ARBA" id="ARBA00022989"/>
    </source>
</evidence>
<feature type="transmembrane region" description="Helical" evidence="10">
    <location>
        <begin position="437"/>
        <end position="458"/>
    </location>
</feature>
<dbReference type="GO" id="GO:0034497">
    <property type="term" value="P:protein localization to phagophore assembly site"/>
    <property type="evidence" value="ECO:0007669"/>
    <property type="project" value="TreeGrafter"/>
</dbReference>
<evidence type="ECO:0000313" key="12">
    <source>
        <dbReference type="EMBL" id="OZC12279.1"/>
    </source>
</evidence>
<sequence length="808" mass="92236">MFAFRSRIGYQSIDDESISSQAYLTNNEQTLLIPERRVPEDDGPSDVYGGPPLEHGIVTSEEDRTAACYAATSSGVLWDGVENLDQFFTRVYEYHQNGGYLCIVIKHILTLLQFIFVVWFVTFLQARVDYDVLFKNKNITAGGKPTSGKIRLEDVIYPDWSHIEVFTLCLLIFAILFWIFRAARVFYQIYQFGEIRTFYHSALVSLDEKIFMNTFEGIEDALLSDLKWQEVVQLICEKQPSIHLILNKDGITALDLYQRILRHKEILPPIINVPFIGSMPYLPNGLKMNLEWLLFYGVWSPWKGPYELKEEYKHAQNIFRLADELDSAILKMAIGNFIFFPLVFIYQVLYFFFTYGELLKRDPGSFAMRRNKLRHFNELDHELRIRLSKSHRAATQYMEQFLSPLWQVVARKVQFVAGAICIVFLLLGLWDEDVLSIEHVLTIISISGLIAVACQSFIGDENMIYWPETLLDMVIAQIHYAPDSWKGKAHTDTVRKEFGHLFELKARFLLEELLSPILTPFVLLFWIRPKAKELVDFFHNFTVSVEGLGDVCSFAQMDIRQHGDPTWSFDELTKEEVANIHGRVHANDGKTELSLIHFASNHPGWKPPACAARFLDDIRDRMAQDMNALKEGIVDDNILLNSLHSFHPISEQQFRKFVGRQPFAASLRDPNLFDTAANVYLYGERKNHVADVVAASQTAALSIAYLRNLHTHCDNHRPEIIPSPVTMTCQYVAQISPISANIAPTVSGIIRGSDDATIETAGNVWGVPAQSTISPLQASLSPRSEDEQLQQDGNEPPPLKLSHHILDV</sequence>
<gene>
    <name evidence="12" type="ORF">X798_00801</name>
</gene>
<keyword evidence="13" id="KW-1185">Reference proteome</keyword>
<evidence type="ECO:0000256" key="9">
    <source>
        <dbReference type="ARBA" id="ARBA00023136"/>
    </source>
</evidence>
<accession>A0A238C4A0</accession>
<feature type="transmembrane region" description="Helical" evidence="10">
    <location>
        <begin position="160"/>
        <end position="180"/>
    </location>
</feature>
<evidence type="ECO:0000256" key="2">
    <source>
        <dbReference type="ARBA" id="ARBA00006185"/>
    </source>
</evidence>
<dbReference type="GO" id="GO:0005776">
    <property type="term" value="C:autophagosome"/>
    <property type="evidence" value="ECO:0007669"/>
    <property type="project" value="TreeGrafter"/>
</dbReference>
<dbReference type="GO" id="GO:0034727">
    <property type="term" value="P:piecemeal microautophagy of the nucleus"/>
    <property type="evidence" value="ECO:0007669"/>
    <property type="project" value="TreeGrafter"/>
</dbReference>
<evidence type="ECO:0000256" key="7">
    <source>
        <dbReference type="ARBA" id="ARBA00023006"/>
    </source>
</evidence>
<dbReference type="EMBL" id="KZ269978">
    <property type="protein sequence ID" value="OZC12279.1"/>
    <property type="molecule type" value="Genomic_DNA"/>
</dbReference>
<comment type="function">
    <text evidence="10">Phospholipid scramblase involved in autophagy. Cycles between the preautophagosomal structure/phagophore assembly site (PAS) and the cytoplasmic vesicle pool and supplies membrane for the growing autophagosome. Lipid scramblase activity plays a key role in preautophagosomal structure/phagophore assembly by distributing the phospholipids that arrive through ATG2 from the cytoplasmic to the luminal leaflet of the bilayer, thereby driving autophagosomal membrane expansion.</text>
</comment>
<keyword evidence="6 10" id="KW-1133">Transmembrane helix</keyword>
<dbReference type="Proteomes" id="UP000242913">
    <property type="component" value="Unassembled WGS sequence"/>
</dbReference>
<dbReference type="Pfam" id="PF04109">
    <property type="entry name" value="ATG9"/>
    <property type="match status" value="1"/>
</dbReference>
<protein>
    <recommendedName>
        <fullName evidence="3 10">Autophagy-related protein 9</fullName>
    </recommendedName>
</protein>
<evidence type="ECO:0000256" key="5">
    <source>
        <dbReference type="ARBA" id="ARBA00022692"/>
    </source>
</evidence>
<name>A0A238C4A0_9BILA</name>
<keyword evidence="4 10" id="KW-0813">Transport</keyword>
<dbReference type="AlphaFoldDB" id="A0A238C4A0"/>
<dbReference type="PANTHER" id="PTHR13038">
    <property type="entry name" value="APG9 AUTOPHAGY 9"/>
    <property type="match status" value="1"/>
</dbReference>
<proteinExistence type="inferred from homology"/>
<keyword evidence="9 10" id="KW-0472">Membrane</keyword>
<keyword evidence="5 10" id="KW-0812">Transmembrane</keyword>
<evidence type="ECO:0000256" key="8">
    <source>
        <dbReference type="ARBA" id="ARBA00023055"/>
    </source>
</evidence>
<keyword evidence="8 10" id="KW-0445">Lipid transport</keyword>
<dbReference type="GO" id="GO:0006869">
    <property type="term" value="P:lipid transport"/>
    <property type="evidence" value="ECO:0007669"/>
    <property type="project" value="UniProtKB-KW"/>
</dbReference>